<protein>
    <submittedName>
        <fullName evidence="1">Uncharacterized protein</fullName>
    </submittedName>
</protein>
<keyword evidence="2" id="KW-1185">Reference proteome</keyword>
<evidence type="ECO:0000313" key="1">
    <source>
        <dbReference type="EMBL" id="KAF2734480.1"/>
    </source>
</evidence>
<comment type="caution">
    <text evidence="1">The sequence shown here is derived from an EMBL/GenBank/DDBJ whole genome shotgun (WGS) entry which is preliminary data.</text>
</comment>
<sequence length="768" mass="88519">MPPKKEKLSDERLHDLIQEYNISFEGPVPPIEWPLAYSHHFHVIRSIWAQRHDSHVGKIATLGSIQRNKARKLREKAKSLAKAIKINESTWRQCEDRVVARFNRHTICHTCGGEKWCPDFEARILDVHSNDILQKKRSTRHMCEQQCRKTKFIDDNDECEDVFNEASEQVVSHEPDDLLRLGNLSIPMKTDRVIGLKCTQKLNQYISRLSSEYSHAPIVGRQELLYPFLVIEAKSGRNSPGCRSIERQTAFAIRRLLMVQYRLFQDDMVLSGKDEPPLVWFFGFQGEEWRLYAGTLEENRGKKGLRRFKVRIYDLWHGTIESQDGALQIYQIVDYIWSWARDIFRPRVQRILSQLCNLRGGVSSASPDRVRQQYSLDLSEQDLDVPDAPESIETIREDSPNDIISAVQEDQDKMEVEQEYLGFAHSSDANFHPFLHWSRLGVTSPAGTSQCSIRFSDLVSFSCHVFEENNQNRLESECRSIQPHFDSQGLDHLRTYAIMLSKRELEELSTLWTSNTAPNSNHTQIQKVTLFFQASCHRQDWQIRRQLFCIVWNEQTPLQAHARNHVADWPATRHPPDRFSKVKKAIKDLHSMRTIQSVLYALGSQMLVFVPRAKHHLQQEGIHTGCVWARPETQLIPISTLQACVNAITNNHFQQTGRGLGFGGTPERLLEIHASADESGTGGLTVPVLPNPFDKGDGILAIRSEKWPRGCPKFCLFVLQAHYFEDKRKMASLLNITQKEKRSASDGTARLDDADRARLKSWWNTLRE</sequence>
<accession>A0A9P4QXX1</accession>
<proteinExistence type="predicted"/>
<reference evidence="1" key="1">
    <citation type="journal article" date="2020" name="Stud. Mycol.">
        <title>101 Dothideomycetes genomes: a test case for predicting lifestyles and emergence of pathogens.</title>
        <authorList>
            <person name="Haridas S."/>
            <person name="Albert R."/>
            <person name="Binder M."/>
            <person name="Bloem J."/>
            <person name="Labutti K."/>
            <person name="Salamov A."/>
            <person name="Andreopoulos B."/>
            <person name="Baker S."/>
            <person name="Barry K."/>
            <person name="Bills G."/>
            <person name="Bluhm B."/>
            <person name="Cannon C."/>
            <person name="Castanera R."/>
            <person name="Culley D."/>
            <person name="Daum C."/>
            <person name="Ezra D."/>
            <person name="Gonzalez J."/>
            <person name="Henrissat B."/>
            <person name="Kuo A."/>
            <person name="Liang C."/>
            <person name="Lipzen A."/>
            <person name="Lutzoni F."/>
            <person name="Magnuson J."/>
            <person name="Mondo S."/>
            <person name="Nolan M."/>
            <person name="Ohm R."/>
            <person name="Pangilinan J."/>
            <person name="Park H.-J."/>
            <person name="Ramirez L."/>
            <person name="Alfaro M."/>
            <person name="Sun H."/>
            <person name="Tritt A."/>
            <person name="Yoshinaga Y."/>
            <person name="Zwiers L.-H."/>
            <person name="Turgeon B."/>
            <person name="Goodwin S."/>
            <person name="Spatafora J."/>
            <person name="Crous P."/>
            <person name="Grigoriev I."/>
        </authorList>
    </citation>
    <scope>NUCLEOTIDE SEQUENCE</scope>
    <source>
        <strain evidence="1">CBS 125425</strain>
    </source>
</reference>
<evidence type="ECO:0000313" key="2">
    <source>
        <dbReference type="Proteomes" id="UP000799444"/>
    </source>
</evidence>
<dbReference type="AlphaFoldDB" id="A0A9P4QXX1"/>
<gene>
    <name evidence="1" type="ORF">EJ04DRAFT_244784</name>
</gene>
<name>A0A9P4QXX1_9PLEO</name>
<dbReference type="Proteomes" id="UP000799444">
    <property type="component" value="Unassembled WGS sequence"/>
</dbReference>
<dbReference type="EMBL" id="ML996147">
    <property type="protein sequence ID" value="KAF2734480.1"/>
    <property type="molecule type" value="Genomic_DNA"/>
</dbReference>
<organism evidence="1 2">
    <name type="scientific">Polyplosphaeria fusca</name>
    <dbReference type="NCBI Taxonomy" id="682080"/>
    <lineage>
        <taxon>Eukaryota</taxon>
        <taxon>Fungi</taxon>
        <taxon>Dikarya</taxon>
        <taxon>Ascomycota</taxon>
        <taxon>Pezizomycotina</taxon>
        <taxon>Dothideomycetes</taxon>
        <taxon>Pleosporomycetidae</taxon>
        <taxon>Pleosporales</taxon>
        <taxon>Tetraplosphaeriaceae</taxon>
        <taxon>Polyplosphaeria</taxon>
    </lineage>
</organism>
<dbReference type="OrthoDB" id="3538597at2759"/>